<dbReference type="AlphaFoldDB" id="A0A3N0Z9Y8"/>
<keyword evidence="2" id="KW-1185">Reference proteome</keyword>
<evidence type="ECO:0000313" key="2">
    <source>
        <dbReference type="Proteomes" id="UP000281406"/>
    </source>
</evidence>
<gene>
    <name evidence="1" type="ORF">DPX16_5760</name>
</gene>
<proteinExistence type="predicted"/>
<dbReference type="EMBL" id="RJVU01001449">
    <property type="protein sequence ID" value="ROL55250.1"/>
    <property type="molecule type" value="Genomic_DNA"/>
</dbReference>
<accession>A0A3N0Z9Y8</accession>
<comment type="caution">
    <text evidence="1">The sequence shown here is derived from an EMBL/GenBank/DDBJ whole genome shotgun (WGS) entry which is preliminary data.</text>
</comment>
<organism evidence="1 2">
    <name type="scientific">Anabarilius grahami</name>
    <name type="common">Kanglang fish</name>
    <name type="synonym">Barilius grahami</name>
    <dbReference type="NCBI Taxonomy" id="495550"/>
    <lineage>
        <taxon>Eukaryota</taxon>
        <taxon>Metazoa</taxon>
        <taxon>Chordata</taxon>
        <taxon>Craniata</taxon>
        <taxon>Vertebrata</taxon>
        <taxon>Euteleostomi</taxon>
        <taxon>Actinopterygii</taxon>
        <taxon>Neopterygii</taxon>
        <taxon>Teleostei</taxon>
        <taxon>Ostariophysi</taxon>
        <taxon>Cypriniformes</taxon>
        <taxon>Xenocyprididae</taxon>
        <taxon>Xenocypridinae</taxon>
        <taxon>Xenocypridinae incertae sedis</taxon>
        <taxon>Anabarilius</taxon>
    </lineage>
</organism>
<protein>
    <submittedName>
        <fullName evidence="1">Uncharacterized protein</fullName>
    </submittedName>
</protein>
<name>A0A3N0Z9Y8_ANAGA</name>
<reference evidence="1 2" key="1">
    <citation type="submission" date="2018-10" db="EMBL/GenBank/DDBJ databases">
        <title>Genome assembly for a Yunnan-Guizhou Plateau 3E fish, Anabarilius grahami (Regan), and its evolutionary and genetic applications.</title>
        <authorList>
            <person name="Jiang W."/>
        </authorList>
    </citation>
    <scope>NUCLEOTIDE SEQUENCE [LARGE SCALE GENOMIC DNA]</scope>
    <source>
        <strain evidence="1">AG-KIZ</strain>
        <tissue evidence="1">Muscle</tissue>
    </source>
</reference>
<dbReference type="Proteomes" id="UP000281406">
    <property type="component" value="Unassembled WGS sequence"/>
</dbReference>
<sequence length="148" mass="17276">MGKRKDLSEFDKGQIVIDDWVRASPKLQLLRDVPGESNHHQKKCQWSLRRRRSRFDPLENLIASGYLFKEPTLEIGLLRRQTRPIQQCQRLLIINIFYKSVRMFSSEQKHLNLSCEQLELHVAQDCPPPKNDPIGNDINDSVVLRLSS</sequence>
<evidence type="ECO:0000313" key="1">
    <source>
        <dbReference type="EMBL" id="ROL55250.1"/>
    </source>
</evidence>